<sequence>MLLGLGAGTVTAAIAARAFSPFVVVGSAIIDLTPGPMKEAVIRVFGHGDKAFLFVVLAVVVGVVAALAGVLEARRPWLGRVIVLAGGAIGVAAALSRADATALAALPAVVTGIAGAWVLVFLIRRMPAAVPPRAQTSPSRRAFLSWSVAAAAIGVVATIGGQLATRTASAAANARAAFKLPRPAASATPVPAAASFDVSGITPVITPLDKFYRTDVELVIPQLDPEQWSLNVHGMVKHPFTLSWKELNELPMEEHYVTLACVSNDVGGPLISTAKWLGYPVRLLLERAGVTGDADMVYSESFDGYTAATPLSAMTDPDRAAILAIGMDDQPLPFARGFPARLVVPGLYGYVSATKWVVDLKVTRFADYQGYWVTQGWAEKAPVKQSSRIDVPRPGVRLGAGQQWIAGVAWEQHVGISKVEVQVDDGPWNEAELAAAVNVDTWVQWRWSWHATPGDHQLRVRATNADGVQQTSGVSDVLPDGATGWHTVEVSVA</sequence>
<dbReference type="AlphaFoldDB" id="A0A387BWC8"/>
<dbReference type="InterPro" id="IPR036374">
    <property type="entry name" value="OxRdtase_Mopterin-bd_sf"/>
</dbReference>
<dbReference type="EMBL" id="CP032624">
    <property type="protein sequence ID" value="AYG05209.1"/>
    <property type="molecule type" value="Genomic_DNA"/>
</dbReference>
<dbReference type="SUPFAM" id="SSF56524">
    <property type="entry name" value="Oxidoreductase molybdopterin-binding domain"/>
    <property type="match status" value="1"/>
</dbReference>
<protein>
    <submittedName>
        <fullName evidence="3">Oxidoreductase</fullName>
    </submittedName>
</protein>
<dbReference type="KEGG" id="gry:D7I44_02025"/>
<keyword evidence="1" id="KW-0472">Membrane</keyword>
<gene>
    <name evidence="3" type="ORF">D7I44_02025</name>
</gene>
<dbReference type="Gene3D" id="2.60.40.650">
    <property type="match status" value="1"/>
</dbReference>
<dbReference type="OrthoDB" id="9795587at2"/>
<feature type="transmembrane region" description="Helical" evidence="1">
    <location>
        <begin position="77"/>
        <end position="96"/>
    </location>
</feature>
<proteinExistence type="predicted"/>
<feature type="domain" description="Oxidoreductase molybdopterin-binding" evidence="2">
    <location>
        <begin position="219"/>
        <end position="372"/>
    </location>
</feature>
<dbReference type="InterPro" id="IPR000572">
    <property type="entry name" value="OxRdtase_Mopterin-bd_dom"/>
</dbReference>
<dbReference type="PANTHER" id="PTHR19372:SF7">
    <property type="entry name" value="SULFITE OXIDASE, MITOCHONDRIAL"/>
    <property type="match status" value="1"/>
</dbReference>
<name>A0A387BWC8_9MICO</name>
<evidence type="ECO:0000259" key="2">
    <source>
        <dbReference type="Pfam" id="PF00174"/>
    </source>
</evidence>
<evidence type="ECO:0000313" key="3">
    <source>
        <dbReference type="EMBL" id="AYG05209.1"/>
    </source>
</evidence>
<dbReference type="GO" id="GO:0006790">
    <property type="term" value="P:sulfur compound metabolic process"/>
    <property type="evidence" value="ECO:0007669"/>
    <property type="project" value="TreeGrafter"/>
</dbReference>
<accession>A0A387BWC8</accession>
<dbReference type="GO" id="GO:0008482">
    <property type="term" value="F:sulfite oxidase activity"/>
    <property type="evidence" value="ECO:0007669"/>
    <property type="project" value="TreeGrafter"/>
</dbReference>
<organism evidence="3 4">
    <name type="scientific">Gryllotalpicola protaetiae</name>
    <dbReference type="NCBI Taxonomy" id="2419771"/>
    <lineage>
        <taxon>Bacteria</taxon>
        <taxon>Bacillati</taxon>
        <taxon>Actinomycetota</taxon>
        <taxon>Actinomycetes</taxon>
        <taxon>Micrococcales</taxon>
        <taxon>Microbacteriaceae</taxon>
        <taxon>Gryllotalpicola</taxon>
    </lineage>
</organism>
<dbReference type="InterPro" id="IPR014756">
    <property type="entry name" value="Ig_E-set"/>
</dbReference>
<reference evidence="3 4" key="1">
    <citation type="submission" date="2018-09" db="EMBL/GenBank/DDBJ databases">
        <title>Genome sequencing of strain 2DFW10M-5.</title>
        <authorList>
            <person name="Heo J."/>
            <person name="Kim S.-J."/>
            <person name="Kwon S.-W."/>
        </authorList>
    </citation>
    <scope>NUCLEOTIDE SEQUENCE [LARGE SCALE GENOMIC DNA]</scope>
    <source>
        <strain evidence="3 4">2DFW10M-5</strain>
    </source>
</reference>
<dbReference type="GO" id="GO:0020037">
    <property type="term" value="F:heme binding"/>
    <property type="evidence" value="ECO:0007669"/>
    <property type="project" value="TreeGrafter"/>
</dbReference>
<keyword evidence="1" id="KW-1133">Transmembrane helix</keyword>
<dbReference type="PANTHER" id="PTHR19372">
    <property type="entry name" value="SULFITE REDUCTASE"/>
    <property type="match status" value="1"/>
</dbReference>
<keyword evidence="4" id="KW-1185">Reference proteome</keyword>
<evidence type="ECO:0000256" key="1">
    <source>
        <dbReference type="SAM" id="Phobius"/>
    </source>
</evidence>
<feature type="transmembrane region" description="Helical" evidence="1">
    <location>
        <begin position="102"/>
        <end position="123"/>
    </location>
</feature>
<dbReference type="GO" id="GO:0043546">
    <property type="term" value="F:molybdopterin cofactor binding"/>
    <property type="evidence" value="ECO:0007669"/>
    <property type="project" value="TreeGrafter"/>
</dbReference>
<evidence type="ECO:0000313" key="4">
    <source>
        <dbReference type="Proteomes" id="UP000275069"/>
    </source>
</evidence>
<dbReference type="Gene3D" id="3.90.420.10">
    <property type="entry name" value="Oxidoreductase, molybdopterin-binding domain"/>
    <property type="match status" value="1"/>
</dbReference>
<dbReference type="SUPFAM" id="SSF81296">
    <property type="entry name" value="E set domains"/>
    <property type="match status" value="1"/>
</dbReference>
<keyword evidence="1" id="KW-0812">Transmembrane</keyword>
<feature type="transmembrane region" description="Helical" evidence="1">
    <location>
        <begin position="143"/>
        <end position="164"/>
    </location>
</feature>
<dbReference type="Proteomes" id="UP000275069">
    <property type="component" value="Chromosome"/>
</dbReference>
<dbReference type="Pfam" id="PF00174">
    <property type="entry name" value="Oxidored_molyb"/>
    <property type="match status" value="1"/>
</dbReference>
<feature type="transmembrane region" description="Helical" evidence="1">
    <location>
        <begin position="50"/>
        <end position="70"/>
    </location>
</feature>